<dbReference type="CDD" id="cd20544">
    <property type="entry name" value="CYCLIN_AtCycD-like_rpt2"/>
    <property type="match status" value="1"/>
</dbReference>
<evidence type="ECO:0000256" key="7">
    <source>
        <dbReference type="RuleBase" id="RU000383"/>
    </source>
</evidence>
<dbReference type="PANTHER" id="PTHR10177">
    <property type="entry name" value="CYCLINS"/>
    <property type="match status" value="1"/>
</dbReference>
<dbReference type="OrthoDB" id="5590282at2759"/>
<dbReference type="Proteomes" id="UP000447434">
    <property type="component" value="Chromosome 5"/>
</dbReference>
<dbReference type="Pfam" id="PF02984">
    <property type="entry name" value="Cyclin_C"/>
    <property type="match status" value="1"/>
</dbReference>
<dbReference type="SMART" id="SM00385">
    <property type="entry name" value="CYCLIN"/>
    <property type="match status" value="1"/>
</dbReference>
<dbReference type="InterPro" id="IPR039361">
    <property type="entry name" value="Cyclin"/>
</dbReference>
<keyword evidence="3" id="KW-0132">Cell division</keyword>
<dbReference type="GO" id="GO:0048316">
    <property type="term" value="P:seed development"/>
    <property type="evidence" value="ECO:0007669"/>
    <property type="project" value="UniProtKB-ARBA"/>
</dbReference>
<dbReference type="SMART" id="SM01332">
    <property type="entry name" value="Cyclin_C"/>
    <property type="match status" value="1"/>
</dbReference>
<sequence length="374" mass="42890">MNNRCRTRQKNMSLREEEQHSSPFLCEEQQYTLEEEDSRPNSIIEGESESDNADSTLIKLQSLPFILLDNDEEFFSLISKQRLTHFYSNALLLEDAPRRYDAVLWISKVSLIYGFTALTTVLAVNYFDRFITTLRFQMDKPWMTQLTAVACLSLAAKMEETHVPLLLDLQVGESRFVFEAKSIQRMELLVLSTLKWRMNPVTSISFFEHIVRRFGMKSPLHSEFLWRCERVLLSVIADSTVMSFLPSTLAAATMIHAVEEIDQFNAIEYRTQLLALLKTTEEHVNKCYKLILKLLSCYEGVHNLGQKRKCLPGPSISCGSVTDVSFSSDSSNDSWTVAPSVWVEPMFKKSKVQDQRMWLPSLNCVSIDVLNSPP</sequence>
<accession>A0A6A4QHZ2</accession>
<dbReference type="GO" id="GO:0051301">
    <property type="term" value="P:cell division"/>
    <property type="evidence" value="ECO:0007669"/>
    <property type="project" value="UniProtKB-KW"/>
</dbReference>
<dbReference type="CDD" id="cd20543">
    <property type="entry name" value="CYCLIN_AtCycD-like_rpt1"/>
    <property type="match status" value="1"/>
</dbReference>
<evidence type="ECO:0000256" key="5">
    <source>
        <dbReference type="ARBA" id="ARBA00023306"/>
    </source>
</evidence>
<reference evidence="9" key="1">
    <citation type="journal article" date="2020" name="Nat. Commun.">
        <title>Genome sequence of the cluster root forming white lupin.</title>
        <authorList>
            <person name="Hufnagel B."/>
            <person name="Marques A."/>
            <person name="Soriano A."/>
            <person name="Marques L."/>
            <person name="Divol F."/>
            <person name="Doumas P."/>
            <person name="Sallet E."/>
            <person name="Mancinotti D."/>
            <person name="Carrere S."/>
            <person name="Marande W."/>
            <person name="Arribat S."/>
            <person name="Keller J."/>
            <person name="Huneau C."/>
            <person name="Blein T."/>
            <person name="Aime D."/>
            <person name="Laguerre M."/>
            <person name="Taylor J."/>
            <person name="Schubert V."/>
            <person name="Nelson M."/>
            <person name="Geu-Flores F."/>
            <person name="Crespi M."/>
            <person name="Gallardo-Guerrero K."/>
            <person name="Delaux P.-M."/>
            <person name="Salse J."/>
            <person name="Berges H."/>
            <person name="Guyot R."/>
            <person name="Gouzy J."/>
            <person name="Peret B."/>
        </authorList>
    </citation>
    <scope>NUCLEOTIDE SEQUENCE [LARGE SCALE GENOMIC DNA]</scope>
    <source>
        <strain evidence="9">cv. Amiga</strain>
    </source>
</reference>
<organism evidence="8 9">
    <name type="scientific">Lupinus albus</name>
    <name type="common">White lupine</name>
    <name type="synonym">Lupinus termis</name>
    <dbReference type="NCBI Taxonomy" id="3870"/>
    <lineage>
        <taxon>Eukaryota</taxon>
        <taxon>Viridiplantae</taxon>
        <taxon>Streptophyta</taxon>
        <taxon>Embryophyta</taxon>
        <taxon>Tracheophyta</taxon>
        <taxon>Spermatophyta</taxon>
        <taxon>Magnoliopsida</taxon>
        <taxon>eudicotyledons</taxon>
        <taxon>Gunneridae</taxon>
        <taxon>Pentapetalae</taxon>
        <taxon>rosids</taxon>
        <taxon>fabids</taxon>
        <taxon>Fabales</taxon>
        <taxon>Fabaceae</taxon>
        <taxon>Papilionoideae</taxon>
        <taxon>50 kb inversion clade</taxon>
        <taxon>genistoids sensu lato</taxon>
        <taxon>core genistoids</taxon>
        <taxon>Genisteae</taxon>
        <taxon>Lupinus</taxon>
    </lineage>
</organism>
<gene>
    <name evidence="8" type="ORF">Lalb_Chr05g0213431</name>
</gene>
<dbReference type="AlphaFoldDB" id="A0A6A4QHZ2"/>
<evidence type="ECO:0000256" key="6">
    <source>
        <dbReference type="ARBA" id="ARBA00032263"/>
    </source>
</evidence>
<keyword evidence="5" id="KW-0131">Cell cycle</keyword>
<evidence type="ECO:0000256" key="3">
    <source>
        <dbReference type="ARBA" id="ARBA00022618"/>
    </source>
</evidence>
<dbReference type="InterPro" id="IPR004367">
    <property type="entry name" value="Cyclin_C-dom"/>
</dbReference>
<keyword evidence="4 7" id="KW-0195">Cyclin</keyword>
<dbReference type="InterPro" id="IPR006671">
    <property type="entry name" value="Cyclin_N"/>
</dbReference>
<proteinExistence type="inferred from homology"/>
<evidence type="ECO:0000256" key="4">
    <source>
        <dbReference type="ARBA" id="ARBA00023127"/>
    </source>
</evidence>
<comment type="similarity">
    <text evidence="1">Belongs to the cyclin family. Cyclin D subfamily.</text>
</comment>
<name>A0A6A4QHZ2_LUPAL</name>
<evidence type="ECO:0000256" key="2">
    <source>
        <dbReference type="ARBA" id="ARBA00011177"/>
    </source>
</evidence>
<dbReference type="FunFam" id="1.10.472.10:FF:000070">
    <property type="entry name" value="CYCLIN D32"/>
    <property type="match status" value="1"/>
</dbReference>
<evidence type="ECO:0000256" key="1">
    <source>
        <dbReference type="ARBA" id="ARBA00009065"/>
    </source>
</evidence>
<dbReference type="GO" id="GO:0010444">
    <property type="term" value="P:guard mother cell differentiation"/>
    <property type="evidence" value="ECO:0007669"/>
    <property type="project" value="UniProtKB-ARBA"/>
</dbReference>
<keyword evidence="9" id="KW-1185">Reference proteome</keyword>
<dbReference type="InterPro" id="IPR013763">
    <property type="entry name" value="Cyclin-like_dom"/>
</dbReference>
<comment type="caution">
    <text evidence="8">The sequence shown here is derived from an EMBL/GenBank/DDBJ whole genome shotgun (WGS) entry which is preliminary data.</text>
</comment>
<evidence type="ECO:0000313" key="8">
    <source>
        <dbReference type="EMBL" id="KAE9613047.1"/>
    </source>
</evidence>
<evidence type="ECO:0000313" key="9">
    <source>
        <dbReference type="Proteomes" id="UP000447434"/>
    </source>
</evidence>
<dbReference type="SUPFAM" id="SSF47954">
    <property type="entry name" value="Cyclin-like"/>
    <property type="match status" value="2"/>
</dbReference>
<dbReference type="FunFam" id="1.10.472.10:FF:000060">
    <property type="entry name" value="D6-type cyclin"/>
    <property type="match status" value="1"/>
</dbReference>
<dbReference type="Gene3D" id="1.10.472.10">
    <property type="entry name" value="Cyclin-like"/>
    <property type="match status" value="2"/>
</dbReference>
<dbReference type="Pfam" id="PF00134">
    <property type="entry name" value="Cyclin_N"/>
    <property type="match status" value="1"/>
</dbReference>
<dbReference type="InterPro" id="IPR036915">
    <property type="entry name" value="Cyclin-like_sf"/>
</dbReference>
<comment type="subunit">
    <text evidence="2">Interacts with the CDC2 protein kinase to form a serine/threonine kinase holoenzyme complex also known as maturation promoting factor (MPF). The cyclin subunit imparts substrate specificity to the complex.</text>
</comment>
<protein>
    <recommendedName>
        <fullName evidence="6">B-like cyclin</fullName>
    </recommendedName>
</protein>
<dbReference type="EMBL" id="WOCE01000005">
    <property type="protein sequence ID" value="KAE9613047.1"/>
    <property type="molecule type" value="Genomic_DNA"/>
</dbReference>